<feature type="compositionally biased region" description="Polar residues" evidence="7">
    <location>
        <begin position="253"/>
        <end position="266"/>
    </location>
</feature>
<dbReference type="EMBL" id="CAAE01014581">
    <property type="protein sequence ID" value="CAF99652.1"/>
    <property type="molecule type" value="Genomic_DNA"/>
</dbReference>
<dbReference type="GO" id="GO:0005929">
    <property type="term" value="C:cilium"/>
    <property type="evidence" value="ECO:0007669"/>
    <property type="project" value="TreeGrafter"/>
</dbReference>
<evidence type="ECO:0000256" key="5">
    <source>
        <dbReference type="ARBA" id="ARBA00022525"/>
    </source>
</evidence>
<dbReference type="Pfam" id="PF16322">
    <property type="entry name" value="Tub_N"/>
    <property type="match status" value="1"/>
</dbReference>
<dbReference type="PROSITE" id="PS01201">
    <property type="entry name" value="TUB_2"/>
    <property type="match status" value="1"/>
</dbReference>
<dbReference type="AlphaFoldDB" id="Q4SI80"/>
<protein>
    <recommendedName>
        <fullName evidence="6">Tubby-like protein</fullName>
    </recommendedName>
</protein>
<dbReference type="SUPFAM" id="SSF54518">
    <property type="entry name" value="Tubby C-terminal domain-like"/>
    <property type="match status" value="1"/>
</dbReference>
<dbReference type="OrthoDB" id="8775810at2759"/>
<feature type="region of interest" description="Disordered" evidence="7">
    <location>
        <begin position="234"/>
        <end position="283"/>
    </location>
</feature>
<feature type="compositionally biased region" description="Polar residues" evidence="7">
    <location>
        <begin position="122"/>
        <end position="132"/>
    </location>
</feature>
<feature type="compositionally biased region" description="Polar residues" evidence="7">
    <location>
        <begin position="188"/>
        <end position="200"/>
    </location>
</feature>
<dbReference type="InterPro" id="IPR018066">
    <property type="entry name" value="Tubby_C_CS"/>
</dbReference>
<dbReference type="PROSITE" id="PS01200">
    <property type="entry name" value="TUB_1"/>
    <property type="match status" value="1"/>
</dbReference>
<keyword evidence="5" id="KW-0964">Secreted</keyword>
<dbReference type="GO" id="GO:0005576">
    <property type="term" value="C:extracellular region"/>
    <property type="evidence" value="ECO:0007669"/>
    <property type="project" value="UniProtKB-SubCell"/>
</dbReference>
<feature type="domain" description="Tubby N-terminal" evidence="9">
    <location>
        <begin position="77"/>
        <end position="278"/>
    </location>
</feature>
<feature type="compositionally biased region" description="Acidic residues" evidence="7">
    <location>
        <begin position="237"/>
        <end position="247"/>
    </location>
</feature>
<name>Q4SI80_TETNG</name>
<feature type="region of interest" description="Disordered" evidence="7">
    <location>
        <begin position="84"/>
        <end position="219"/>
    </location>
</feature>
<dbReference type="PANTHER" id="PTHR16517:SF20">
    <property type="entry name" value="TUBBY PROTEIN HOMOLOG"/>
    <property type="match status" value="1"/>
</dbReference>
<evidence type="ECO:0000256" key="4">
    <source>
        <dbReference type="ARBA" id="ARBA00022490"/>
    </source>
</evidence>
<sequence>MSSKHSSDWIPYRYCTPPWERAQLAFLIWCMFTEQVVVLDKVTHVNLVEKASGVWRRESFRSLDDEGTNLRQQKLDRQRALLEQKQKKKRQEPLMVQSTVDGRSRTRRTKQSEEQAPLVESYLSSNSSTIYNVQEAEQEEAKSRADAQPPRSAKKGKASASSTPQTGSDKKERRGKHKAVDGLGFQQDDGQIQILTVGDNSTEEGGPEPVMSCTHSQSKQDLRVTMLKKGISSSMNFDEEEDDEDEISSSSSQLNSNTRPGSATSKKSCKEVASAPTPTANEPAMDVDDLEEFALRPAPQGVRVKCRITRDKKGMDRGMYPTYYLHLEKDDGKKASSGMTYHTGRKRKKSKTSNYLISIDPTDLSRGGESFIGKLRSNLMGTKFTVYDSGLNPVKTTGGLEADNLRQELAAICYETNVLGFKGPRKMSVIIPGMNMDHERVSIRPRNEHESLLARWQNKSTESVIELHNKTPVWNDDTQSYVLNFHGRVTQASVKNFQIIHDNDPDYIVMQFGRVAEDVFTMDFNYPMCALQAFAIALSSFDSKLACE</sequence>
<evidence type="ECO:0000256" key="7">
    <source>
        <dbReference type="SAM" id="MobiDB-lite"/>
    </source>
</evidence>
<evidence type="ECO:0000256" key="1">
    <source>
        <dbReference type="ARBA" id="ARBA00004496"/>
    </source>
</evidence>
<evidence type="ECO:0000256" key="2">
    <source>
        <dbReference type="ARBA" id="ARBA00004613"/>
    </source>
</evidence>
<evidence type="ECO:0000256" key="3">
    <source>
        <dbReference type="ARBA" id="ARBA00007129"/>
    </source>
</evidence>
<dbReference type="PANTHER" id="PTHR16517">
    <property type="entry name" value="TUBBY-RELATED"/>
    <property type="match status" value="1"/>
</dbReference>
<evidence type="ECO:0000259" key="8">
    <source>
        <dbReference type="Pfam" id="PF01167"/>
    </source>
</evidence>
<dbReference type="GO" id="GO:0061512">
    <property type="term" value="P:protein localization to cilium"/>
    <property type="evidence" value="ECO:0007669"/>
    <property type="project" value="TreeGrafter"/>
</dbReference>
<reference evidence="10" key="2">
    <citation type="submission" date="2004-02" db="EMBL/GenBank/DDBJ databases">
        <authorList>
            <consortium name="Genoscope"/>
            <consortium name="Whitehead Institute Centre for Genome Research"/>
        </authorList>
    </citation>
    <scope>NUCLEOTIDE SEQUENCE</scope>
</reference>
<dbReference type="InterPro" id="IPR000007">
    <property type="entry name" value="Tubby_C"/>
</dbReference>
<evidence type="ECO:0000256" key="6">
    <source>
        <dbReference type="RuleBase" id="RU361125"/>
    </source>
</evidence>
<comment type="subcellular location">
    <subcellularLocation>
        <location evidence="1">Cytoplasm</location>
    </subcellularLocation>
    <subcellularLocation>
        <location evidence="2">Secreted</location>
    </subcellularLocation>
</comment>
<evidence type="ECO:0000313" key="10">
    <source>
        <dbReference type="EMBL" id="CAF99652.1"/>
    </source>
</evidence>
<dbReference type="KEGG" id="tng:GSTEN00017803G001"/>
<dbReference type="InterPro" id="IPR005398">
    <property type="entry name" value="Tubby_N"/>
</dbReference>
<gene>
    <name evidence="10" type="ORF">GSTENG00017803001</name>
</gene>
<organism evidence="10">
    <name type="scientific">Tetraodon nigroviridis</name>
    <name type="common">Spotted green pufferfish</name>
    <name type="synonym">Chelonodon nigroviridis</name>
    <dbReference type="NCBI Taxonomy" id="99883"/>
    <lineage>
        <taxon>Eukaryota</taxon>
        <taxon>Metazoa</taxon>
        <taxon>Chordata</taxon>
        <taxon>Craniata</taxon>
        <taxon>Vertebrata</taxon>
        <taxon>Euteleostomi</taxon>
        <taxon>Actinopterygii</taxon>
        <taxon>Neopterygii</taxon>
        <taxon>Teleostei</taxon>
        <taxon>Neoteleostei</taxon>
        <taxon>Acanthomorphata</taxon>
        <taxon>Eupercaria</taxon>
        <taxon>Tetraodontiformes</taxon>
        <taxon>Tetradontoidea</taxon>
        <taxon>Tetraodontidae</taxon>
        <taxon>Tetraodon</taxon>
    </lineage>
</organism>
<dbReference type="Pfam" id="PF01167">
    <property type="entry name" value="Tub"/>
    <property type="match status" value="1"/>
</dbReference>
<dbReference type="FunFam" id="3.20.90.10:FF:000001">
    <property type="entry name" value="Tubby-like protein"/>
    <property type="match status" value="1"/>
</dbReference>
<dbReference type="GO" id="GO:0005737">
    <property type="term" value="C:cytoplasm"/>
    <property type="evidence" value="ECO:0007669"/>
    <property type="project" value="UniProtKB-SubCell"/>
</dbReference>
<evidence type="ECO:0000259" key="9">
    <source>
        <dbReference type="Pfam" id="PF16322"/>
    </source>
</evidence>
<comment type="similarity">
    <text evidence="3 6">Belongs to the TUB family.</text>
</comment>
<feature type="non-terminal residue" evidence="10">
    <location>
        <position position="1"/>
    </location>
</feature>
<reference evidence="10" key="1">
    <citation type="journal article" date="2004" name="Nature">
        <title>Genome duplication in the teleost fish Tetraodon nigroviridis reveals the early vertebrate proto-karyotype.</title>
        <authorList>
            <person name="Jaillon O."/>
            <person name="Aury J.-M."/>
            <person name="Brunet F."/>
            <person name="Petit J.-L."/>
            <person name="Stange-Thomann N."/>
            <person name="Mauceli E."/>
            <person name="Bouneau L."/>
            <person name="Fischer C."/>
            <person name="Ozouf-Costaz C."/>
            <person name="Bernot A."/>
            <person name="Nicaud S."/>
            <person name="Jaffe D."/>
            <person name="Fisher S."/>
            <person name="Lutfalla G."/>
            <person name="Dossat C."/>
            <person name="Segurens B."/>
            <person name="Dasilva C."/>
            <person name="Salanoubat M."/>
            <person name="Levy M."/>
            <person name="Boudet N."/>
            <person name="Castellano S."/>
            <person name="Anthouard V."/>
            <person name="Jubin C."/>
            <person name="Castelli V."/>
            <person name="Katinka M."/>
            <person name="Vacherie B."/>
            <person name="Biemont C."/>
            <person name="Skalli Z."/>
            <person name="Cattolico L."/>
            <person name="Poulain J."/>
            <person name="De Berardinis V."/>
            <person name="Cruaud C."/>
            <person name="Duprat S."/>
            <person name="Brottier P."/>
            <person name="Coutanceau J.-P."/>
            <person name="Gouzy J."/>
            <person name="Parra G."/>
            <person name="Lardier G."/>
            <person name="Chapple C."/>
            <person name="McKernan K.J."/>
            <person name="McEwan P."/>
            <person name="Bosak S."/>
            <person name="Kellis M."/>
            <person name="Volff J.-N."/>
            <person name="Guigo R."/>
            <person name="Zody M.C."/>
            <person name="Mesirov J."/>
            <person name="Lindblad-Toh K."/>
            <person name="Birren B."/>
            <person name="Nusbaum C."/>
            <person name="Kahn D."/>
            <person name="Robinson-Rechavi M."/>
            <person name="Laudet V."/>
            <person name="Schachter V."/>
            <person name="Quetier F."/>
            <person name="Saurin W."/>
            <person name="Scarpelli C."/>
            <person name="Wincker P."/>
            <person name="Lander E.S."/>
            <person name="Weissenbach J."/>
            <person name="Roest Crollius H."/>
        </authorList>
    </citation>
    <scope>NUCLEOTIDE SEQUENCE [LARGE SCALE GENOMIC DNA]</scope>
</reference>
<proteinExistence type="inferred from homology"/>
<dbReference type="InterPro" id="IPR025659">
    <property type="entry name" value="Tubby-like_C"/>
</dbReference>
<feature type="domain" description="Tubby C-terminal" evidence="8">
    <location>
        <begin position="296"/>
        <end position="543"/>
    </location>
</feature>
<dbReference type="PRINTS" id="PR01573">
    <property type="entry name" value="SUPERTUBBY"/>
</dbReference>
<comment type="caution">
    <text evidence="10">The sequence shown here is derived from an EMBL/GenBank/DDBJ whole genome shotgun (WGS) entry which is preliminary data.</text>
</comment>
<dbReference type="Gene3D" id="3.20.90.10">
    <property type="entry name" value="Tubby Protein, Chain A"/>
    <property type="match status" value="1"/>
</dbReference>
<accession>Q4SI80</accession>
<keyword evidence="4" id="KW-0963">Cytoplasm</keyword>